<dbReference type="KEGG" id="sfol:H3H32_24385"/>
<proteinExistence type="predicted"/>
<reference evidence="1 2" key="1">
    <citation type="submission" date="2020-07" db="EMBL/GenBank/DDBJ databases">
        <title>Spirosoma foliorum sp. nov., isolated from the leaves on the Nejang mountain Korea, Republic of.</title>
        <authorList>
            <person name="Ho H."/>
            <person name="Lee Y.-J."/>
            <person name="Nurcahyanto D.-A."/>
            <person name="Kim S.-G."/>
        </authorList>
    </citation>
    <scope>NUCLEOTIDE SEQUENCE [LARGE SCALE GENOMIC DNA]</scope>
    <source>
        <strain evidence="1 2">PL0136</strain>
    </source>
</reference>
<dbReference type="EMBL" id="CP059732">
    <property type="protein sequence ID" value="QMW01093.1"/>
    <property type="molecule type" value="Genomic_DNA"/>
</dbReference>
<dbReference type="Proteomes" id="UP000515369">
    <property type="component" value="Chromosome"/>
</dbReference>
<sequence>MTELTLKEYFENKISPDLLAIDLKDSQKQTGYDVTTVYIDRLKEGEFEVRKEHLLKLCDDVISEKISPVELNTISFALIASDFFHWDSDTSDGALVAEVIFDWDNPEIRFVLTLDNVQLWKEYLLTGVYQLK</sequence>
<evidence type="ECO:0000313" key="2">
    <source>
        <dbReference type="Proteomes" id="UP000515369"/>
    </source>
</evidence>
<gene>
    <name evidence="1" type="ORF">H3H32_24385</name>
</gene>
<organism evidence="1 2">
    <name type="scientific">Spirosoma foliorum</name>
    <dbReference type="NCBI Taxonomy" id="2710596"/>
    <lineage>
        <taxon>Bacteria</taxon>
        <taxon>Pseudomonadati</taxon>
        <taxon>Bacteroidota</taxon>
        <taxon>Cytophagia</taxon>
        <taxon>Cytophagales</taxon>
        <taxon>Cytophagaceae</taxon>
        <taxon>Spirosoma</taxon>
    </lineage>
</organism>
<dbReference type="RefSeq" id="WP_182458220.1">
    <property type="nucleotide sequence ID" value="NZ_CP059732.1"/>
</dbReference>
<protein>
    <submittedName>
        <fullName evidence="1">Uncharacterized protein</fullName>
    </submittedName>
</protein>
<evidence type="ECO:0000313" key="1">
    <source>
        <dbReference type="EMBL" id="QMW01093.1"/>
    </source>
</evidence>
<dbReference type="AlphaFoldDB" id="A0A7G5GQF1"/>
<keyword evidence="2" id="KW-1185">Reference proteome</keyword>
<name>A0A7G5GQF1_9BACT</name>
<accession>A0A7G5GQF1</accession>